<dbReference type="KEGG" id="mlr:MELLADRAFT_85102"/>
<dbReference type="PANTHER" id="PTHR33096">
    <property type="entry name" value="CXC2 DOMAIN-CONTAINING PROTEIN"/>
    <property type="match status" value="1"/>
</dbReference>
<name>F4SCU8_MELLP</name>
<sequence>MKQEAITRLQEAEQVLNDIAAANCARDVAFFENKWIEQRTRQLDVMTESQNEKRERLQVMLALEEELILARDRLKGIQQKRRRARTEADRNELLSLPATVANIEEQIEAMATALGGAEFRELAGVTKNKKNALLALSLARGNLYEAKVGLVEARLRRHRHSGARLQQYLAKHLGDKTRNVRDKYNTYMRRVDKYGLDFSDAVQPDAPDLARVMAMSLDDPFWNRGELDPVDGEDEDINRVGIENFLSRRSAGEELRRIGREARQMTAWANLYYDRVVALGVKVTRAVGVVRSRLMSLYTIVKKQACKLWKQWGRDLPQQIQETATYVHGQNAQDEILKEKFRTVAAWADQEWKTLASKPMIQAEEPDMYEEAEDLYYENFYDMNGEMLQYL</sequence>
<accession>F4SCU8</accession>
<dbReference type="InParanoid" id="F4SCU8"/>
<evidence type="ECO:0000313" key="2">
    <source>
        <dbReference type="Proteomes" id="UP000001072"/>
    </source>
</evidence>
<dbReference type="RefSeq" id="XP_007419205.1">
    <property type="nucleotide sequence ID" value="XM_007419143.1"/>
</dbReference>
<dbReference type="VEuPathDB" id="FungiDB:MELLADRAFT_85102"/>
<dbReference type="EMBL" id="GL883222">
    <property type="protein sequence ID" value="EGF97533.1"/>
    <property type="molecule type" value="Genomic_DNA"/>
</dbReference>
<dbReference type="PANTHER" id="PTHR33096:SF1">
    <property type="entry name" value="CXC1-LIKE CYSTEINE CLUSTER ASSOCIATED WITH KDZ TRANSPOSASES DOMAIN-CONTAINING PROTEIN"/>
    <property type="match status" value="1"/>
</dbReference>
<proteinExistence type="predicted"/>
<dbReference type="AlphaFoldDB" id="F4SCU8"/>
<keyword evidence="2" id="KW-1185">Reference proteome</keyword>
<reference evidence="2" key="1">
    <citation type="journal article" date="2011" name="Proc. Natl. Acad. Sci. U.S.A.">
        <title>Obligate biotrophy features unraveled by the genomic analysis of rust fungi.</title>
        <authorList>
            <person name="Duplessis S."/>
            <person name="Cuomo C.A."/>
            <person name="Lin Y.-C."/>
            <person name="Aerts A."/>
            <person name="Tisserant E."/>
            <person name="Veneault-Fourrey C."/>
            <person name="Joly D.L."/>
            <person name="Hacquard S."/>
            <person name="Amselem J."/>
            <person name="Cantarel B.L."/>
            <person name="Chiu R."/>
            <person name="Coutinho P.M."/>
            <person name="Feau N."/>
            <person name="Field M."/>
            <person name="Frey P."/>
            <person name="Gelhaye E."/>
            <person name="Goldberg J."/>
            <person name="Grabherr M.G."/>
            <person name="Kodira C.D."/>
            <person name="Kohler A."/>
            <person name="Kuees U."/>
            <person name="Lindquist E.A."/>
            <person name="Lucas S.M."/>
            <person name="Mago R."/>
            <person name="Mauceli E."/>
            <person name="Morin E."/>
            <person name="Murat C."/>
            <person name="Pangilinan J.L."/>
            <person name="Park R."/>
            <person name="Pearson M."/>
            <person name="Quesneville H."/>
            <person name="Rouhier N."/>
            <person name="Sakthikumar S."/>
            <person name="Salamov A.A."/>
            <person name="Schmutz J."/>
            <person name="Selles B."/>
            <person name="Shapiro H."/>
            <person name="Tanguay P."/>
            <person name="Tuskan G.A."/>
            <person name="Henrissat B."/>
            <person name="Van de Peer Y."/>
            <person name="Rouze P."/>
            <person name="Ellis J.G."/>
            <person name="Dodds P.N."/>
            <person name="Schein J.E."/>
            <person name="Zhong S."/>
            <person name="Hamelin R.C."/>
            <person name="Grigoriev I.V."/>
            <person name="Szabo L.J."/>
            <person name="Martin F."/>
        </authorList>
    </citation>
    <scope>NUCLEOTIDE SEQUENCE [LARGE SCALE GENOMIC DNA]</scope>
    <source>
        <strain evidence="2">98AG31 / pathotype 3-4-7</strain>
    </source>
</reference>
<organism evidence="2">
    <name type="scientific">Melampsora larici-populina (strain 98AG31 / pathotype 3-4-7)</name>
    <name type="common">Poplar leaf rust fungus</name>
    <dbReference type="NCBI Taxonomy" id="747676"/>
    <lineage>
        <taxon>Eukaryota</taxon>
        <taxon>Fungi</taxon>
        <taxon>Dikarya</taxon>
        <taxon>Basidiomycota</taxon>
        <taxon>Pucciniomycotina</taxon>
        <taxon>Pucciniomycetes</taxon>
        <taxon>Pucciniales</taxon>
        <taxon>Melampsoraceae</taxon>
        <taxon>Melampsora</taxon>
    </lineage>
</organism>
<dbReference type="Proteomes" id="UP000001072">
    <property type="component" value="Unassembled WGS sequence"/>
</dbReference>
<dbReference type="GeneID" id="18933722"/>
<protein>
    <submittedName>
        <fullName evidence="1">Uncharacterized protein</fullName>
    </submittedName>
</protein>
<evidence type="ECO:0000313" key="1">
    <source>
        <dbReference type="EMBL" id="EGF97533.1"/>
    </source>
</evidence>
<dbReference type="HOGENOM" id="CLU_046571_2_0_1"/>
<gene>
    <name evidence="1" type="ORF">MELLADRAFT_85102</name>
</gene>